<reference evidence="2 3" key="1">
    <citation type="submission" date="2019-12" db="EMBL/GenBank/DDBJ databases">
        <title>Chromosome-level assembly of the Caenorhabditis remanei genome.</title>
        <authorList>
            <person name="Teterina A.A."/>
            <person name="Willis J.H."/>
            <person name="Phillips P.C."/>
        </authorList>
    </citation>
    <scope>NUCLEOTIDE SEQUENCE [LARGE SCALE GENOMIC DNA]</scope>
    <source>
        <strain evidence="2 3">PX506</strain>
        <tissue evidence="2">Whole organism</tissue>
    </source>
</reference>
<organism evidence="2 3">
    <name type="scientific">Caenorhabditis remanei</name>
    <name type="common">Caenorhabditis vulgaris</name>
    <dbReference type="NCBI Taxonomy" id="31234"/>
    <lineage>
        <taxon>Eukaryota</taxon>
        <taxon>Metazoa</taxon>
        <taxon>Ecdysozoa</taxon>
        <taxon>Nematoda</taxon>
        <taxon>Chromadorea</taxon>
        <taxon>Rhabditida</taxon>
        <taxon>Rhabditina</taxon>
        <taxon>Rhabditomorpha</taxon>
        <taxon>Rhabditoidea</taxon>
        <taxon>Rhabditidae</taxon>
        <taxon>Peloderinae</taxon>
        <taxon>Caenorhabditis</taxon>
    </lineage>
</organism>
<name>A0A6A5FWB1_CAERE</name>
<protein>
    <recommendedName>
        <fullName evidence="1">DUF38 domain-containing protein</fullName>
    </recommendedName>
</protein>
<dbReference type="Proteomes" id="UP000483820">
    <property type="component" value="Chromosome X"/>
</dbReference>
<dbReference type="Pfam" id="PF01827">
    <property type="entry name" value="FTH"/>
    <property type="match status" value="1"/>
</dbReference>
<dbReference type="RefSeq" id="XP_053578902.1">
    <property type="nucleotide sequence ID" value="XM_053735336.1"/>
</dbReference>
<evidence type="ECO:0000259" key="1">
    <source>
        <dbReference type="Pfam" id="PF01827"/>
    </source>
</evidence>
<dbReference type="InterPro" id="IPR002900">
    <property type="entry name" value="DUF38/FTH_CAE_spp"/>
</dbReference>
<evidence type="ECO:0000313" key="3">
    <source>
        <dbReference type="Proteomes" id="UP000483820"/>
    </source>
</evidence>
<dbReference type="EMBL" id="WUAV01000006">
    <property type="protein sequence ID" value="KAF1746853.1"/>
    <property type="molecule type" value="Genomic_DNA"/>
</dbReference>
<evidence type="ECO:0000313" key="2">
    <source>
        <dbReference type="EMBL" id="KAF1746853.1"/>
    </source>
</evidence>
<dbReference type="KEGG" id="crq:GCK72_023311"/>
<dbReference type="CTD" id="9809222"/>
<accession>A0A6A5FWB1</accession>
<feature type="domain" description="DUF38" evidence="1">
    <location>
        <begin position="129"/>
        <end position="253"/>
    </location>
</feature>
<gene>
    <name evidence="2" type="ORF">GCK72_023311</name>
</gene>
<dbReference type="PANTHER" id="PTHR23014">
    <property type="entry name" value="F-BOX A PROTEIN"/>
    <property type="match status" value="1"/>
</dbReference>
<dbReference type="PANTHER" id="PTHR23014:SF1">
    <property type="entry name" value="DUF38 DOMAIN-CONTAINING PROTEIN-RELATED"/>
    <property type="match status" value="1"/>
</dbReference>
<dbReference type="GeneID" id="9809222"/>
<proteinExistence type="predicted"/>
<comment type="caution">
    <text evidence="2">The sequence shown here is derived from an EMBL/GenBank/DDBJ whole genome shotgun (WGS) entry which is preliminary data.</text>
</comment>
<dbReference type="AlphaFoldDB" id="A0A6A5FWB1"/>
<sequence>MPDIVLSNIFSKLDLVSGLKVKNTCMRLRFVSNSGTIPCDHGCVIILKEKICLQFDNFHATYQKLGRNCLVQKDNGPMHNIFNQDYKNVALNDLKSVLQCVNFCINHLEFMVSPQCERIYAKFIFTIIKSLENGGRPKKLKIKVLFNRSTNLGKINKLIPFMEPGYLNTMLLLFNETREQDFDKIVHTQQWLQCETLGIHGDIGNFVPSKYLNNFLHFNNIDLHCSPTLAEILHFAGTITVSPTLQLCQIYTSRPEFDFEHLETALGLTDPYEGPDGDTCYSLAIPDSDDRITYNLSYDTLKLQKVNKALRSYVDDKKPDCQIRTLNAFINADEAQIILENELEGWIHIRYKAVNENTTSVREKQERKIDGINFMKALNSDLEILLKHQKPASEPITLFIQIDNY</sequence>